<evidence type="ECO:0000313" key="3">
    <source>
        <dbReference type="Proteomes" id="UP000037136"/>
    </source>
</evidence>
<proteinExistence type="predicted"/>
<keyword evidence="3" id="KW-1185">Reference proteome</keyword>
<sequence length="86" mass="10411">MKRRLRLAYRKPKWDKAVQITQYCFMVVTVIAFILFSEFEFWGEQYKPSRELRNYVFNLFGIMDPDKRYEYSIAVPPRDGSKSESK</sequence>
<dbReference type="STRING" id="268505.A0A2A9P3V4"/>
<comment type="caution">
    <text evidence="2">The sequence shown here is derived from an EMBL/GenBank/DDBJ whole genome shotgun (WGS) entry which is preliminary data.</text>
</comment>
<keyword evidence="1" id="KW-0472">Membrane</keyword>
<keyword evidence="1" id="KW-0812">Transmembrane</keyword>
<evidence type="ECO:0000256" key="1">
    <source>
        <dbReference type="SAM" id="Phobius"/>
    </source>
</evidence>
<reference evidence="2 3" key="1">
    <citation type="journal article" date="2015" name="BMC Genomics">
        <title>Gene expression during zombie ant biting behavior reflects the complexity underlying fungal parasitic behavioral manipulation.</title>
        <authorList>
            <person name="de Bekker C."/>
            <person name="Ohm R.A."/>
            <person name="Loreto R.G."/>
            <person name="Sebastian A."/>
            <person name="Albert I."/>
            <person name="Merrow M."/>
            <person name="Brachmann A."/>
            <person name="Hughes D.P."/>
        </authorList>
    </citation>
    <scope>NUCLEOTIDE SEQUENCE [LARGE SCALE GENOMIC DNA]</scope>
    <source>
        <strain evidence="2 3">SC16a</strain>
    </source>
</reference>
<reference evidence="2 3" key="2">
    <citation type="journal article" date="2017" name="Sci. Rep.">
        <title>Ant-infecting Ophiocordyceps genomes reveal a high diversity of potential behavioral manipulation genes and a possible major role for enterotoxins.</title>
        <authorList>
            <person name="de Bekker C."/>
            <person name="Ohm R.A."/>
            <person name="Evans H.C."/>
            <person name="Brachmann A."/>
            <person name="Hughes D.P."/>
        </authorList>
    </citation>
    <scope>NUCLEOTIDE SEQUENCE [LARGE SCALE GENOMIC DNA]</scope>
    <source>
        <strain evidence="2 3">SC16a</strain>
    </source>
</reference>
<organism evidence="2 3">
    <name type="scientific">Ophiocordyceps unilateralis</name>
    <name type="common">Zombie-ant fungus</name>
    <name type="synonym">Torrubia unilateralis</name>
    <dbReference type="NCBI Taxonomy" id="268505"/>
    <lineage>
        <taxon>Eukaryota</taxon>
        <taxon>Fungi</taxon>
        <taxon>Dikarya</taxon>
        <taxon>Ascomycota</taxon>
        <taxon>Pezizomycotina</taxon>
        <taxon>Sordariomycetes</taxon>
        <taxon>Hypocreomycetidae</taxon>
        <taxon>Hypocreales</taxon>
        <taxon>Ophiocordycipitaceae</taxon>
        <taxon>Ophiocordyceps</taxon>
    </lineage>
</organism>
<dbReference type="AlphaFoldDB" id="A0A2A9P3V4"/>
<protein>
    <submittedName>
        <fullName evidence="2">Uncharacterized protein</fullName>
    </submittedName>
</protein>
<feature type="transmembrane region" description="Helical" evidence="1">
    <location>
        <begin position="20"/>
        <end position="39"/>
    </location>
</feature>
<evidence type="ECO:0000313" key="2">
    <source>
        <dbReference type="EMBL" id="PFH55671.1"/>
    </source>
</evidence>
<accession>A0A2A9P3V4</accession>
<gene>
    <name evidence="2" type="ORF">XA68_17856</name>
</gene>
<name>A0A2A9P3V4_OPHUN</name>
<dbReference type="Proteomes" id="UP000037136">
    <property type="component" value="Unassembled WGS sequence"/>
</dbReference>
<dbReference type="OrthoDB" id="5278907at2759"/>
<dbReference type="EMBL" id="LAZP02000813">
    <property type="protein sequence ID" value="PFH55671.1"/>
    <property type="molecule type" value="Genomic_DNA"/>
</dbReference>
<keyword evidence="1" id="KW-1133">Transmembrane helix</keyword>